<organism evidence="1 2">
    <name type="scientific">Ciceribacter lividus</name>
    <dbReference type="NCBI Taxonomy" id="1197950"/>
    <lineage>
        <taxon>Bacteria</taxon>
        <taxon>Pseudomonadati</taxon>
        <taxon>Pseudomonadota</taxon>
        <taxon>Alphaproteobacteria</taxon>
        <taxon>Hyphomicrobiales</taxon>
        <taxon>Rhizobiaceae</taxon>
        <taxon>Ciceribacter</taxon>
    </lineage>
</organism>
<protein>
    <submittedName>
        <fullName evidence="1">Uncharacterized protein</fullName>
    </submittedName>
</protein>
<proteinExistence type="predicted"/>
<dbReference type="Proteomes" id="UP000252582">
    <property type="component" value="Unassembled WGS sequence"/>
</dbReference>
<keyword evidence="2" id="KW-1185">Reference proteome</keyword>
<sequence length="82" mass="9338">MAYFVKVIPPNKRARVHTGECKFCRDGQGMENQDKGTGPTYWYPCYPNPGLETLASAKEYMASLGLRYDNTGLCTYCMREEI</sequence>
<comment type="caution">
    <text evidence="1">The sequence shown here is derived from an EMBL/GenBank/DDBJ whole genome shotgun (WGS) entry which is preliminary data.</text>
</comment>
<evidence type="ECO:0000313" key="2">
    <source>
        <dbReference type="Proteomes" id="UP000252582"/>
    </source>
</evidence>
<evidence type="ECO:0000313" key="1">
    <source>
        <dbReference type="EMBL" id="RCW22036.1"/>
    </source>
</evidence>
<dbReference type="AlphaFoldDB" id="A0A6I7HL75"/>
<accession>A0A6I7HL75</accession>
<dbReference type="EMBL" id="QPIX01000009">
    <property type="protein sequence ID" value="RCW22036.1"/>
    <property type="molecule type" value="Genomic_DNA"/>
</dbReference>
<gene>
    <name evidence="1" type="ORF">DFR48_109150</name>
</gene>
<reference evidence="1 2" key="1">
    <citation type="submission" date="2018-07" db="EMBL/GenBank/DDBJ databases">
        <title>Genomic Encyclopedia of Type Strains, Phase IV (KMG-IV): sequencing the most valuable type-strain genomes for metagenomic binning, comparative biology and taxonomic classification.</title>
        <authorList>
            <person name="Goeker M."/>
        </authorList>
    </citation>
    <scope>NUCLEOTIDE SEQUENCE [LARGE SCALE GENOMIC DNA]</scope>
    <source>
        <strain evidence="1 2">DSM 25528</strain>
    </source>
</reference>
<name>A0A6I7HL75_9HYPH</name>